<keyword evidence="3" id="KW-1185">Reference proteome</keyword>
<dbReference type="AlphaFoldDB" id="A0A2S9YBY6"/>
<name>A0A2S9YBY6_9BACT</name>
<gene>
    <name evidence="2" type="ORF">ENSA5_21810</name>
</gene>
<evidence type="ECO:0008006" key="4">
    <source>
        <dbReference type="Google" id="ProtNLM"/>
    </source>
</evidence>
<dbReference type="Proteomes" id="UP000237968">
    <property type="component" value="Unassembled WGS sequence"/>
</dbReference>
<dbReference type="OrthoDB" id="5523021at2"/>
<comment type="caution">
    <text evidence="2">The sequence shown here is derived from an EMBL/GenBank/DDBJ whole genome shotgun (WGS) entry which is preliminary data.</text>
</comment>
<reference evidence="2 3" key="1">
    <citation type="submission" date="2018-03" db="EMBL/GenBank/DDBJ databases">
        <title>Draft Genome Sequences of the Obligatory Marine Myxobacteria Enhygromyxa salina SWB005.</title>
        <authorList>
            <person name="Poehlein A."/>
            <person name="Moghaddam J.A."/>
            <person name="Harms H."/>
            <person name="Alanjari M."/>
            <person name="Koenig G.M."/>
            <person name="Daniel R."/>
            <person name="Schaeberle T.F."/>
        </authorList>
    </citation>
    <scope>NUCLEOTIDE SEQUENCE [LARGE SCALE GENOMIC DNA]</scope>
    <source>
        <strain evidence="2 3">SWB005</strain>
    </source>
</reference>
<accession>A0A2S9YBY6</accession>
<feature type="region of interest" description="Disordered" evidence="1">
    <location>
        <begin position="245"/>
        <end position="267"/>
    </location>
</feature>
<proteinExistence type="predicted"/>
<evidence type="ECO:0000256" key="1">
    <source>
        <dbReference type="SAM" id="MobiDB-lite"/>
    </source>
</evidence>
<evidence type="ECO:0000313" key="2">
    <source>
        <dbReference type="EMBL" id="PRQ02536.1"/>
    </source>
</evidence>
<sequence>MVQLEQLASAHESLVELLRNMPRRVLAEIVCAAGGVSSDNIAEIQERTPSVEVSGLARAARKAAADLVLVVHTFDGKLLVIWIFEVQLSWNADKRWIWALLQAAFAAESRTDALVVVVAPSPRLRDRIRKKLMPQVAPPLLLLEPDQIKLIDDADEARRRPLETILGAVYHAREDSPFSLRVAGIRAALLALQTLDSASCRRYTVLVMSIAPTAVVQQAMKELRERGELDEGRFETFTEMEREGYSFNHGREEGRQEGRQEGRDEGREEGLHIGQLLTLRRALVDILELRGFAVSVGLRERIETCGDLETLERWYDGARSLAVDAPLDQLFDG</sequence>
<organism evidence="2 3">
    <name type="scientific">Enhygromyxa salina</name>
    <dbReference type="NCBI Taxonomy" id="215803"/>
    <lineage>
        <taxon>Bacteria</taxon>
        <taxon>Pseudomonadati</taxon>
        <taxon>Myxococcota</taxon>
        <taxon>Polyangia</taxon>
        <taxon>Nannocystales</taxon>
        <taxon>Nannocystaceae</taxon>
        <taxon>Enhygromyxa</taxon>
    </lineage>
</organism>
<dbReference type="EMBL" id="PVNK01000114">
    <property type="protein sequence ID" value="PRQ02536.1"/>
    <property type="molecule type" value="Genomic_DNA"/>
</dbReference>
<evidence type="ECO:0000313" key="3">
    <source>
        <dbReference type="Proteomes" id="UP000237968"/>
    </source>
</evidence>
<dbReference type="RefSeq" id="WP_106391605.1">
    <property type="nucleotide sequence ID" value="NZ_PVNK01000114.1"/>
</dbReference>
<protein>
    <recommendedName>
        <fullName evidence="4">Flagellar assembly protein H</fullName>
    </recommendedName>
</protein>